<reference evidence="7 8" key="1">
    <citation type="submission" date="2017-03" db="EMBL/GenBank/DDBJ databases">
        <title>Widespread Adenine N6-methylation of Active Genes in Fungi.</title>
        <authorList>
            <consortium name="DOE Joint Genome Institute"/>
            <person name="Mondo S.J."/>
            <person name="Dannebaum R.O."/>
            <person name="Kuo R.C."/>
            <person name="Louie K.B."/>
            <person name="Bewick A.J."/>
            <person name="Labutti K."/>
            <person name="Haridas S."/>
            <person name="Kuo A."/>
            <person name="Salamov A."/>
            <person name="Ahrendt S.R."/>
            <person name="Lau R."/>
            <person name="Bowen B.P."/>
            <person name="Lipzen A."/>
            <person name="Sullivan W."/>
            <person name="Andreopoulos W.B."/>
            <person name="Clum A."/>
            <person name="Lindquist E."/>
            <person name="Daum C."/>
            <person name="Northen T.R."/>
            <person name="Ramamoorthy G."/>
            <person name="Schmitz R.J."/>
            <person name="Gryganskyi A."/>
            <person name="Culley D."/>
            <person name="Magnuson J."/>
            <person name="James T.Y."/>
            <person name="O'Malley M.A."/>
            <person name="Stajich J.E."/>
            <person name="Spatafora J.W."/>
            <person name="Visel A."/>
            <person name="Grigoriev I.V."/>
        </authorList>
    </citation>
    <scope>NUCLEOTIDE SEQUENCE [LARGE SCALE GENOMIC DNA]</scope>
    <source>
        <strain evidence="7 8">NRRL Y-17943</strain>
    </source>
</reference>
<dbReference type="PANTHER" id="PTHR21382">
    <property type="entry name" value="NADH-UBIQUINONE OXIDOREDUCTASE SUBUNIT"/>
    <property type="match status" value="1"/>
</dbReference>
<dbReference type="GO" id="GO:0045271">
    <property type="term" value="C:respiratory chain complex I"/>
    <property type="evidence" value="ECO:0007669"/>
    <property type="project" value="InterPro"/>
</dbReference>
<keyword evidence="3" id="KW-0999">Mitochondrion inner membrane</keyword>
<dbReference type="RefSeq" id="XP_021868184.1">
    <property type="nucleotide sequence ID" value="XM_022017026.1"/>
</dbReference>
<dbReference type="InParanoid" id="A0A1Y1U8S8"/>
<dbReference type="EMBL" id="NBSH01000016">
    <property type="protein sequence ID" value="ORX33896.1"/>
    <property type="molecule type" value="Genomic_DNA"/>
</dbReference>
<dbReference type="AlphaFoldDB" id="A0A1Y1U8S8"/>
<evidence type="ECO:0000256" key="4">
    <source>
        <dbReference type="ARBA" id="ARBA00022989"/>
    </source>
</evidence>
<evidence type="ECO:0000256" key="1">
    <source>
        <dbReference type="ARBA" id="ARBA00004448"/>
    </source>
</evidence>
<evidence type="ECO:0000256" key="6">
    <source>
        <dbReference type="ARBA" id="ARBA00023136"/>
    </source>
</evidence>
<dbReference type="GO" id="GO:0005743">
    <property type="term" value="C:mitochondrial inner membrane"/>
    <property type="evidence" value="ECO:0007669"/>
    <property type="project" value="UniProtKB-SubCell"/>
</dbReference>
<dbReference type="Proteomes" id="UP000193218">
    <property type="component" value="Unassembled WGS sequence"/>
</dbReference>
<evidence type="ECO:0000256" key="2">
    <source>
        <dbReference type="ARBA" id="ARBA00022692"/>
    </source>
</evidence>
<keyword evidence="2" id="KW-0812">Transmembrane</keyword>
<dbReference type="GO" id="GO:0006120">
    <property type="term" value="P:mitochondrial electron transport, NADH to ubiquinone"/>
    <property type="evidence" value="ECO:0007669"/>
    <property type="project" value="InterPro"/>
</dbReference>
<evidence type="ECO:0000313" key="7">
    <source>
        <dbReference type="EMBL" id="ORX33896.1"/>
    </source>
</evidence>
<evidence type="ECO:0000313" key="8">
    <source>
        <dbReference type="Proteomes" id="UP000193218"/>
    </source>
</evidence>
<comment type="subcellular location">
    <subcellularLocation>
        <location evidence="1">Mitochondrion inner membrane</location>
        <topology evidence="1">Multi-pass membrane protein</topology>
    </subcellularLocation>
</comment>
<keyword evidence="5" id="KW-0496">Mitochondrion</keyword>
<sequence>MASTSRSSAPNPFFPPLSNASRLSFFPTVHEPHVFHPYQSLSMGGKGAIWSGGVGLAASALQNAVQRHDAGFWGVFTRTGGTIVTFTLMGFAFPFVNAVTANIRQTDDSVNPAVGGCAAGFIGGIRQGSFPAALGACVFLGATFYTINENDMLLSDPKGSENRTAQRAEWFKPYEKKPLPNQ</sequence>
<accession>A0A1Y1U8S8</accession>
<proteinExistence type="predicted"/>
<dbReference type="GeneID" id="33558835"/>
<evidence type="ECO:0000256" key="5">
    <source>
        <dbReference type="ARBA" id="ARBA00023128"/>
    </source>
</evidence>
<dbReference type="OrthoDB" id="1913277at2759"/>
<dbReference type="PANTHER" id="PTHR21382:SF1">
    <property type="entry name" value="NADH DEHYDROGENASE [UBIQUINONE] 1 ALPHA SUBCOMPLEX SUBUNIT 11"/>
    <property type="match status" value="1"/>
</dbReference>
<comment type="caution">
    <text evidence="7">The sequence shown here is derived from an EMBL/GenBank/DDBJ whole genome shotgun (WGS) entry which is preliminary data.</text>
</comment>
<dbReference type="InterPro" id="IPR039205">
    <property type="entry name" value="NDUFA11"/>
</dbReference>
<keyword evidence="4" id="KW-1133">Transmembrane helix</keyword>
<organism evidence="7 8">
    <name type="scientific">Kockovaella imperatae</name>
    <dbReference type="NCBI Taxonomy" id="4999"/>
    <lineage>
        <taxon>Eukaryota</taxon>
        <taxon>Fungi</taxon>
        <taxon>Dikarya</taxon>
        <taxon>Basidiomycota</taxon>
        <taxon>Agaricomycotina</taxon>
        <taxon>Tremellomycetes</taxon>
        <taxon>Tremellales</taxon>
        <taxon>Cuniculitremaceae</taxon>
        <taxon>Kockovaella</taxon>
    </lineage>
</organism>
<keyword evidence="8" id="KW-1185">Reference proteome</keyword>
<gene>
    <name evidence="7" type="ORF">BD324DRAFT_637641</name>
</gene>
<protein>
    <submittedName>
        <fullName evidence="7">Uncharacterized protein</fullName>
    </submittedName>
</protein>
<dbReference type="STRING" id="4999.A0A1Y1U8S8"/>
<keyword evidence="6" id="KW-0472">Membrane</keyword>
<evidence type="ECO:0000256" key="3">
    <source>
        <dbReference type="ARBA" id="ARBA00022792"/>
    </source>
</evidence>
<name>A0A1Y1U8S8_9TREE</name>